<protein>
    <recommendedName>
        <fullName evidence="4">YqfQ-like protein</fullName>
    </recommendedName>
</protein>
<evidence type="ECO:0000256" key="1">
    <source>
        <dbReference type="SAM" id="MobiDB-lite"/>
    </source>
</evidence>
<feature type="compositionally biased region" description="Basic residues" evidence="1">
    <location>
        <begin position="167"/>
        <end position="182"/>
    </location>
</feature>
<proteinExistence type="predicted"/>
<dbReference type="Proteomes" id="UP000192940">
    <property type="component" value="Chromosome I"/>
</dbReference>
<dbReference type="STRING" id="1313296.SAMN05661091_5089"/>
<feature type="region of interest" description="Disordered" evidence="1">
    <location>
        <begin position="147"/>
        <end position="195"/>
    </location>
</feature>
<dbReference type="RefSeq" id="WP_208915751.1">
    <property type="nucleotide sequence ID" value="NZ_LT840184.1"/>
</dbReference>
<feature type="compositionally biased region" description="Basic residues" evidence="1">
    <location>
        <begin position="1"/>
        <end position="13"/>
    </location>
</feature>
<keyword evidence="3" id="KW-1185">Reference proteome</keyword>
<reference evidence="2 3" key="1">
    <citation type="submission" date="2017-04" db="EMBL/GenBank/DDBJ databases">
        <authorList>
            <person name="Afonso C.L."/>
            <person name="Miller P.J."/>
            <person name="Scott M.A."/>
            <person name="Spackman E."/>
            <person name="Goraichik I."/>
            <person name="Dimitrov K.M."/>
            <person name="Suarez D.L."/>
            <person name="Swayne D.E."/>
        </authorList>
    </citation>
    <scope>NUCLEOTIDE SEQUENCE [LARGE SCALE GENOMIC DNA]</scope>
    <source>
        <strain evidence="2 3">N3/975</strain>
    </source>
</reference>
<feature type="region of interest" description="Disordered" evidence="1">
    <location>
        <begin position="1"/>
        <end position="34"/>
    </location>
</feature>
<feature type="compositionally biased region" description="Polar residues" evidence="1">
    <location>
        <begin position="150"/>
        <end position="164"/>
    </location>
</feature>
<evidence type="ECO:0000313" key="2">
    <source>
        <dbReference type="EMBL" id="SMF90511.1"/>
    </source>
</evidence>
<evidence type="ECO:0000313" key="3">
    <source>
        <dbReference type="Proteomes" id="UP000192940"/>
    </source>
</evidence>
<accession>A0A1X7HPT4</accession>
<evidence type="ECO:0008006" key="4">
    <source>
        <dbReference type="Google" id="ProtNLM"/>
    </source>
</evidence>
<organism evidence="2 3">
    <name type="scientific">Paenibacillus uliginis N3/975</name>
    <dbReference type="NCBI Taxonomy" id="1313296"/>
    <lineage>
        <taxon>Bacteria</taxon>
        <taxon>Bacillati</taxon>
        <taxon>Bacillota</taxon>
        <taxon>Bacilli</taxon>
        <taxon>Bacillales</taxon>
        <taxon>Paenibacillaceae</taxon>
        <taxon>Paenibacillus</taxon>
    </lineage>
</organism>
<dbReference type="EMBL" id="LT840184">
    <property type="protein sequence ID" value="SMF90511.1"/>
    <property type="molecule type" value="Genomic_DNA"/>
</dbReference>
<sequence length="195" mass="20773">MPSHYHYHHRRPSNQRAISEMPPASPYPGVNPYADFPEEVGTPSLYPYSNAAQPPFTPFDGASDVGTNLPVPVSAVTTAPSTGGSGGLSSLLSGLNLSNIDVKGIIERMGGIDGLVANVGKVQKVMQGFQQLAPMMSLFAGVFGKKGKGASSNKTTDFKNSSYGYTPRKRRSSSAARRRSGSRRPSSGGRKRRRS</sequence>
<name>A0A1X7HPT4_9BACL</name>
<dbReference type="AlphaFoldDB" id="A0A1X7HPT4"/>
<gene>
    <name evidence="2" type="ORF">SAMN05661091_5089</name>
</gene>